<gene>
    <name evidence="2" type="ORF">JCM15093_2032</name>
</gene>
<dbReference type="InterPro" id="IPR007730">
    <property type="entry name" value="SPOR-like_dom"/>
</dbReference>
<evidence type="ECO:0000259" key="1">
    <source>
        <dbReference type="PROSITE" id="PS51724"/>
    </source>
</evidence>
<organism evidence="2 3">
    <name type="scientific">Bacteroides graminisolvens DSM 19988 = JCM 15093</name>
    <dbReference type="NCBI Taxonomy" id="1121097"/>
    <lineage>
        <taxon>Bacteria</taxon>
        <taxon>Pseudomonadati</taxon>
        <taxon>Bacteroidota</taxon>
        <taxon>Bacteroidia</taxon>
        <taxon>Bacteroidales</taxon>
        <taxon>Bacteroidaceae</taxon>
        <taxon>Bacteroides</taxon>
    </lineage>
</organism>
<dbReference type="SUPFAM" id="SSF110997">
    <property type="entry name" value="Sporulation related repeat"/>
    <property type="match status" value="1"/>
</dbReference>
<dbReference type="AlphaFoldDB" id="A0A069D322"/>
<dbReference type="eggNOG" id="ENOG5032XVZ">
    <property type="taxonomic scope" value="Bacteria"/>
</dbReference>
<evidence type="ECO:0000313" key="2">
    <source>
        <dbReference type="EMBL" id="GAK36832.1"/>
    </source>
</evidence>
<sequence length="174" mass="19846">MNRLPPVRKSFFIYQPVRMKTYSFYFSLLLLLFAVTTANAQNIVKSLERDVPGQGKVTIHQDERLDAAIGKEKLPASAGMPDEQQFIKVAGYRVQVYAGNNSRAARTEAQNIGYKVKEYFPDLKVYTTFTSPRWLCRVGDFRTIEEADATMRQLRSTGVFKEVSIVKEQVNIPL</sequence>
<dbReference type="Pfam" id="PF05036">
    <property type="entry name" value="SPOR"/>
    <property type="match status" value="1"/>
</dbReference>
<reference evidence="2 3" key="1">
    <citation type="journal article" date="2015" name="Microbes Environ.">
        <title>Distribution and evolution of nitrogen fixation genes in the phylum bacteroidetes.</title>
        <authorList>
            <person name="Inoue J."/>
            <person name="Oshima K."/>
            <person name="Suda W."/>
            <person name="Sakamoto M."/>
            <person name="Iino T."/>
            <person name="Noda S."/>
            <person name="Hongoh Y."/>
            <person name="Hattori M."/>
            <person name="Ohkuma M."/>
        </authorList>
    </citation>
    <scope>NUCLEOTIDE SEQUENCE [LARGE SCALE GENOMIC DNA]</scope>
    <source>
        <strain evidence="2 3">JCM 15093</strain>
    </source>
</reference>
<name>A0A069D322_9BACE</name>
<dbReference type="EMBL" id="BAJS01000010">
    <property type="protein sequence ID" value="GAK36832.1"/>
    <property type="molecule type" value="Genomic_DNA"/>
</dbReference>
<feature type="domain" description="SPOR" evidence="1">
    <location>
        <begin position="86"/>
        <end position="168"/>
    </location>
</feature>
<accession>A0A069D322</accession>
<evidence type="ECO:0000313" key="3">
    <source>
        <dbReference type="Proteomes" id="UP000027601"/>
    </source>
</evidence>
<protein>
    <recommendedName>
        <fullName evidence="1">SPOR domain-containing protein</fullName>
    </recommendedName>
</protein>
<dbReference type="STRING" id="1121097.GCA_000428125_01931"/>
<keyword evidence="3" id="KW-1185">Reference proteome</keyword>
<dbReference type="Gene3D" id="3.30.70.1070">
    <property type="entry name" value="Sporulation related repeat"/>
    <property type="match status" value="1"/>
</dbReference>
<proteinExistence type="predicted"/>
<dbReference type="InterPro" id="IPR036680">
    <property type="entry name" value="SPOR-like_sf"/>
</dbReference>
<dbReference type="GO" id="GO:0042834">
    <property type="term" value="F:peptidoglycan binding"/>
    <property type="evidence" value="ECO:0007669"/>
    <property type="project" value="InterPro"/>
</dbReference>
<dbReference type="PROSITE" id="PS51724">
    <property type="entry name" value="SPOR"/>
    <property type="match status" value="1"/>
</dbReference>
<dbReference type="Proteomes" id="UP000027601">
    <property type="component" value="Unassembled WGS sequence"/>
</dbReference>
<comment type="caution">
    <text evidence="2">The sequence shown here is derived from an EMBL/GenBank/DDBJ whole genome shotgun (WGS) entry which is preliminary data.</text>
</comment>